<feature type="domain" description="Reverse transcriptase zinc-binding" evidence="1">
    <location>
        <begin position="157"/>
        <end position="229"/>
    </location>
</feature>
<dbReference type="Proteomes" id="UP000812287">
    <property type="component" value="Unassembled WGS sequence"/>
</dbReference>
<comment type="caution">
    <text evidence="2">The sequence shown here is derived from an EMBL/GenBank/DDBJ whole genome shotgun (WGS) entry which is preliminary data.</text>
</comment>
<evidence type="ECO:0000259" key="1">
    <source>
        <dbReference type="Pfam" id="PF13966"/>
    </source>
</evidence>
<dbReference type="Pfam" id="PF13966">
    <property type="entry name" value="zf-RVT"/>
    <property type="match status" value="1"/>
</dbReference>
<dbReference type="RefSeq" id="XP_043037446.1">
    <property type="nucleotide sequence ID" value="XM_043183470.1"/>
</dbReference>
<dbReference type="AlphaFoldDB" id="A0A9P8AQK4"/>
<name>A0A9P8AQK4_9AGAR</name>
<keyword evidence="3" id="KW-1185">Reference proteome</keyword>
<sequence>MPSTKLQTSQAREVVAIKELLAKTNKRVILYNKKGSKYVLNHLSKTLKRMKDMRYIGVSNKKILQVMVASFQSCKQNKYHGIYNASRLAKEGAEHNQDDMIDLEVDPKLKITSASLSKLMQSQAYKAFQERKNQNLPLSAKTNTNMKLASQGVNEYFSMQTTSTALWKSICHKDIDLNTRYFLWMTMHNAYRIGEKWPNFIPQYHSRAYCAHCNNSIENMEHILTECSTPGQNEVWEFTKNLLEQ</sequence>
<dbReference type="OrthoDB" id="2976650at2759"/>
<dbReference type="InterPro" id="IPR026960">
    <property type="entry name" value="RVT-Znf"/>
</dbReference>
<proteinExistence type="predicted"/>
<dbReference type="EMBL" id="MU250542">
    <property type="protein sequence ID" value="KAG7443946.1"/>
    <property type="molecule type" value="Genomic_DNA"/>
</dbReference>
<accession>A0A9P8AQK4</accession>
<evidence type="ECO:0000313" key="3">
    <source>
        <dbReference type="Proteomes" id="UP000812287"/>
    </source>
</evidence>
<protein>
    <recommendedName>
        <fullName evidence="1">Reverse transcriptase zinc-binding domain-containing protein</fullName>
    </recommendedName>
</protein>
<reference evidence="2" key="1">
    <citation type="submission" date="2020-11" db="EMBL/GenBank/DDBJ databases">
        <title>Adaptations for nitrogen fixation in a non-lichenized fungal sporocarp promotes dispersal by wood-feeding termites.</title>
        <authorList>
            <consortium name="DOE Joint Genome Institute"/>
            <person name="Koch R.A."/>
            <person name="Yoon G."/>
            <person name="Arayal U."/>
            <person name="Lail K."/>
            <person name="Amirebrahimi M."/>
            <person name="Labutti K."/>
            <person name="Lipzen A."/>
            <person name="Riley R."/>
            <person name="Barry K."/>
            <person name="Henrissat B."/>
            <person name="Grigoriev I.V."/>
            <person name="Herr J.R."/>
            <person name="Aime M.C."/>
        </authorList>
    </citation>
    <scope>NUCLEOTIDE SEQUENCE</scope>
    <source>
        <strain evidence="2">MCA 3950</strain>
    </source>
</reference>
<organism evidence="2 3">
    <name type="scientific">Guyanagaster necrorhizus</name>
    <dbReference type="NCBI Taxonomy" id="856835"/>
    <lineage>
        <taxon>Eukaryota</taxon>
        <taxon>Fungi</taxon>
        <taxon>Dikarya</taxon>
        <taxon>Basidiomycota</taxon>
        <taxon>Agaricomycotina</taxon>
        <taxon>Agaricomycetes</taxon>
        <taxon>Agaricomycetidae</taxon>
        <taxon>Agaricales</taxon>
        <taxon>Marasmiineae</taxon>
        <taxon>Physalacriaceae</taxon>
        <taxon>Guyanagaster</taxon>
    </lineage>
</organism>
<gene>
    <name evidence="2" type="ORF">BT62DRAFT_901672</name>
</gene>
<evidence type="ECO:0000313" key="2">
    <source>
        <dbReference type="EMBL" id="KAG7443946.1"/>
    </source>
</evidence>
<dbReference type="GeneID" id="66105767"/>